<name>A4WKW3_PYRAR</name>
<dbReference type="Proteomes" id="UP000001567">
    <property type="component" value="Chromosome"/>
</dbReference>
<dbReference type="PhylomeDB" id="A4WKW3"/>
<dbReference type="CDD" id="cd22231">
    <property type="entry name" value="RHH_NikR_HicB-like"/>
    <property type="match status" value="1"/>
</dbReference>
<dbReference type="PANTHER" id="PTHR36215:SF1">
    <property type="entry name" value="BLL4998 PROTEIN"/>
    <property type="match status" value="1"/>
</dbReference>
<dbReference type="InterPro" id="IPR010985">
    <property type="entry name" value="Ribbon_hlx_hlx"/>
</dbReference>
<dbReference type="SUPFAM" id="SSF47598">
    <property type="entry name" value="Ribbon-helix-helix"/>
    <property type="match status" value="1"/>
</dbReference>
<dbReference type="KEGG" id="pas:Pars_1473"/>
<dbReference type="STRING" id="340102.Pars_1473"/>
<sequence length="85" mass="10200">MGRMRLTCRGFIQWHLTWHMPKRDGEKMVLISVHLSPKMLQQIEELVRRDLSSSQREAIRSAIRELLLNHGADRERREKPRKEPE</sequence>
<evidence type="ECO:0000259" key="1">
    <source>
        <dbReference type="Pfam" id="PF01402"/>
    </source>
</evidence>
<reference evidence="2 3" key="1">
    <citation type="submission" date="2007-04" db="EMBL/GenBank/DDBJ databases">
        <title>Complete sequence of Pyrobaculum arsenaticum DSM 13514.</title>
        <authorList>
            <consortium name="US DOE Joint Genome Institute"/>
            <person name="Copeland A."/>
            <person name="Lucas S."/>
            <person name="Lapidus A."/>
            <person name="Barry K."/>
            <person name="Glavina del Rio T."/>
            <person name="Dalin E."/>
            <person name="Tice H."/>
            <person name="Pitluck S."/>
            <person name="Chain P."/>
            <person name="Malfatti S."/>
            <person name="Shin M."/>
            <person name="Vergez L."/>
            <person name="Schmutz J."/>
            <person name="Larimer F."/>
            <person name="Land M."/>
            <person name="Hauser L."/>
            <person name="Kyrpides N."/>
            <person name="Mikhailova N."/>
            <person name="Cozen A.E."/>
            <person name="Fitz-Gibbon S.T."/>
            <person name="House C.H."/>
            <person name="Saltikov C."/>
            <person name="Lowe T.M."/>
            <person name="Richardson P."/>
        </authorList>
    </citation>
    <scope>NUCLEOTIDE SEQUENCE [LARGE SCALE GENOMIC DNA]</scope>
    <source>
        <strain evidence="3">ATCC 700994 / DSM 13514 / JCM 11321 / PZ6</strain>
    </source>
</reference>
<evidence type="ECO:0000313" key="3">
    <source>
        <dbReference type="Proteomes" id="UP000001567"/>
    </source>
</evidence>
<gene>
    <name evidence="2" type="ordered locus">Pars_1473</name>
</gene>
<evidence type="ECO:0000313" key="2">
    <source>
        <dbReference type="EMBL" id="ABP51030.1"/>
    </source>
</evidence>
<dbReference type="Pfam" id="PF01402">
    <property type="entry name" value="RHH_1"/>
    <property type="match status" value="1"/>
</dbReference>
<dbReference type="PANTHER" id="PTHR36215">
    <property type="entry name" value="BLL4998 PROTEIN"/>
    <property type="match status" value="1"/>
</dbReference>
<dbReference type="EMBL" id="CP000660">
    <property type="protein sequence ID" value="ABP51030.1"/>
    <property type="molecule type" value="Genomic_DNA"/>
</dbReference>
<dbReference type="AlphaFoldDB" id="A4WKW3"/>
<dbReference type="GO" id="GO:0006355">
    <property type="term" value="P:regulation of DNA-templated transcription"/>
    <property type="evidence" value="ECO:0007669"/>
    <property type="project" value="InterPro"/>
</dbReference>
<accession>A4WKW3</accession>
<proteinExistence type="predicted"/>
<organism evidence="2 3">
    <name type="scientific">Pyrobaculum arsenaticum (strain DSM 13514 / JCM 11321 / PZ6)</name>
    <dbReference type="NCBI Taxonomy" id="340102"/>
    <lineage>
        <taxon>Archaea</taxon>
        <taxon>Thermoproteota</taxon>
        <taxon>Thermoprotei</taxon>
        <taxon>Thermoproteales</taxon>
        <taxon>Thermoproteaceae</taxon>
        <taxon>Pyrobaculum</taxon>
    </lineage>
</organism>
<dbReference type="HOGENOM" id="CLU_2505082_0_0_2"/>
<dbReference type="InterPro" id="IPR002145">
    <property type="entry name" value="CopG"/>
</dbReference>
<feature type="domain" description="Ribbon-helix-helix protein CopG" evidence="1">
    <location>
        <begin position="30"/>
        <end position="67"/>
    </location>
</feature>
<protein>
    <submittedName>
        <fullName evidence="2">Putative transcriptional regulator, CopG family</fullName>
    </submittedName>
</protein>